<keyword evidence="4" id="KW-1185">Reference proteome</keyword>
<organism evidence="3 4">
    <name type="scientific">Arthrobacter ginsengisoli</name>
    <dbReference type="NCBI Taxonomy" id="1356565"/>
    <lineage>
        <taxon>Bacteria</taxon>
        <taxon>Bacillati</taxon>
        <taxon>Actinomycetota</taxon>
        <taxon>Actinomycetes</taxon>
        <taxon>Micrococcales</taxon>
        <taxon>Micrococcaceae</taxon>
        <taxon>Arthrobacter</taxon>
    </lineage>
</organism>
<gene>
    <name evidence="3" type="ORF">J2X01_000794</name>
</gene>
<dbReference type="Proteomes" id="UP001252243">
    <property type="component" value="Unassembled WGS sequence"/>
</dbReference>
<protein>
    <submittedName>
        <fullName evidence="3">Amidohydrolase</fullName>
    </submittedName>
</protein>
<accession>A0ABU1U8K9</accession>
<dbReference type="InterPro" id="IPR003010">
    <property type="entry name" value="C-N_Hydrolase"/>
</dbReference>
<evidence type="ECO:0000313" key="3">
    <source>
        <dbReference type="EMBL" id="MDR7081517.1"/>
    </source>
</evidence>
<dbReference type="PROSITE" id="PS50263">
    <property type="entry name" value="CN_HYDROLASE"/>
    <property type="match status" value="1"/>
</dbReference>
<feature type="compositionally biased region" description="Basic and acidic residues" evidence="1">
    <location>
        <begin position="261"/>
        <end position="270"/>
    </location>
</feature>
<evidence type="ECO:0000256" key="1">
    <source>
        <dbReference type="SAM" id="MobiDB-lite"/>
    </source>
</evidence>
<dbReference type="Gene3D" id="3.60.110.10">
    <property type="entry name" value="Carbon-nitrogen hydrolase"/>
    <property type="match status" value="1"/>
</dbReference>
<proteinExistence type="predicted"/>
<dbReference type="Pfam" id="PF00795">
    <property type="entry name" value="CN_hydrolase"/>
    <property type="match status" value="1"/>
</dbReference>
<evidence type="ECO:0000259" key="2">
    <source>
        <dbReference type="PROSITE" id="PS50263"/>
    </source>
</evidence>
<reference evidence="3 4" key="1">
    <citation type="submission" date="2023-07" db="EMBL/GenBank/DDBJ databases">
        <title>Sorghum-associated microbial communities from plants grown in Nebraska, USA.</title>
        <authorList>
            <person name="Schachtman D."/>
        </authorList>
    </citation>
    <scope>NUCLEOTIDE SEQUENCE [LARGE SCALE GENOMIC DNA]</scope>
    <source>
        <strain evidence="3 4">BE167</strain>
    </source>
</reference>
<name>A0ABU1U8K9_9MICC</name>
<dbReference type="CDD" id="cd07197">
    <property type="entry name" value="nitrilase"/>
    <property type="match status" value="1"/>
</dbReference>
<sequence length="284" mass="29268">MITALTLSAIQYTALDGGLAANVPEHIRLIEDADNHGARLVVFPVLSLTGYGPGGLADPEHWVTAGDSRLDGLREICRRTGITAVVGAPFREADGTPRLASLVLHPNGGLDTGFQAWHHGPDQQFVSADDQPVMLDLDGWRIALACCVDTGFPATDRPALARGAAAADADIYAIQAVCTTGGDRRPAVLPSVHPAMDPVVRPGAPARDNRTFSLLANLGGSTELGPSAGGSGFWGPDGQVIRQAAGSGTEVLTATLQYGPPEHRATERAAPESAGPSVLPAGPG</sequence>
<dbReference type="RefSeq" id="WP_310050750.1">
    <property type="nucleotide sequence ID" value="NZ_JAVDVQ010000002.1"/>
</dbReference>
<dbReference type="InterPro" id="IPR036526">
    <property type="entry name" value="C-N_Hydrolase_sf"/>
</dbReference>
<feature type="domain" description="CN hydrolase" evidence="2">
    <location>
        <begin position="5"/>
        <end position="258"/>
    </location>
</feature>
<comment type="caution">
    <text evidence="3">The sequence shown here is derived from an EMBL/GenBank/DDBJ whole genome shotgun (WGS) entry which is preliminary data.</text>
</comment>
<feature type="region of interest" description="Disordered" evidence="1">
    <location>
        <begin position="260"/>
        <end position="284"/>
    </location>
</feature>
<dbReference type="EMBL" id="JAVDVQ010000002">
    <property type="protein sequence ID" value="MDR7081517.1"/>
    <property type="molecule type" value="Genomic_DNA"/>
</dbReference>
<evidence type="ECO:0000313" key="4">
    <source>
        <dbReference type="Proteomes" id="UP001252243"/>
    </source>
</evidence>
<dbReference type="SUPFAM" id="SSF56317">
    <property type="entry name" value="Carbon-nitrogen hydrolase"/>
    <property type="match status" value="1"/>
</dbReference>